<dbReference type="SMART" id="SM00471">
    <property type="entry name" value="HDc"/>
    <property type="match status" value="1"/>
</dbReference>
<organism evidence="2 3">
    <name type="scientific">Paenibacillus baimaensis</name>
    <dbReference type="NCBI Taxonomy" id="2982185"/>
    <lineage>
        <taxon>Bacteria</taxon>
        <taxon>Bacillati</taxon>
        <taxon>Bacillota</taxon>
        <taxon>Bacilli</taxon>
        <taxon>Bacillales</taxon>
        <taxon>Paenibacillaceae</taxon>
        <taxon>Paenibacillus</taxon>
    </lineage>
</organism>
<reference evidence="2 3" key="1">
    <citation type="submission" date="2022-09" db="EMBL/GenBank/DDBJ databases">
        <authorList>
            <person name="Han X.L."/>
            <person name="Wang Q."/>
            <person name="Lu T."/>
        </authorList>
    </citation>
    <scope>NUCLEOTIDE SEQUENCE [LARGE SCALE GENOMIC DNA]</scope>
    <source>
        <strain evidence="2 3">WQ 127069</strain>
    </source>
</reference>
<dbReference type="InterPro" id="IPR003607">
    <property type="entry name" value="HD/PDEase_dom"/>
</dbReference>
<dbReference type="RefSeq" id="WP_262688142.1">
    <property type="nucleotide sequence ID" value="NZ_JAOQIO010000116.1"/>
</dbReference>
<dbReference type="PANTHER" id="PTHR43155:SF2">
    <property type="entry name" value="CYCLIC DI-GMP PHOSPHODIESTERASE PA4108"/>
    <property type="match status" value="1"/>
</dbReference>
<dbReference type="InterPro" id="IPR037522">
    <property type="entry name" value="HD_GYP_dom"/>
</dbReference>
<name>A0ABT2URS3_9BACL</name>
<proteinExistence type="predicted"/>
<dbReference type="Proteomes" id="UP001652445">
    <property type="component" value="Unassembled WGS sequence"/>
</dbReference>
<evidence type="ECO:0000313" key="2">
    <source>
        <dbReference type="EMBL" id="MCU6797350.1"/>
    </source>
</evidence>
<evidence type="ECO:0000259" key="1">
    <source>
        <dbReference type="PROSITE" id="PS51832"/>
    </source>
</evidence>
<dbReference type="Gene3D" id="1.10.3210.10">
    <property type="entry name" value="Hypothetical protein af1432"/>
    <property type="match status" value="1"/>
</dbReference>
<gene>
    <name evidence="2" type="ORF">OB236_35005</name>
</gene>
<keyword evidence="3" id="KW-1185">Reference proteome</keyword>
<dbReference type="Pfam" id="PF13487">
    <property type="entry name" value="HD_5"/>
    <property type="match status" value="1"/>
</dbReference>
<feature type="domain" description="HD-GYP" evidence="1">
    <location>
        <begin position="91"/>
        <end position="287"/>
    </location>
</feature>
<evidence type="ECO:0000313" key="3">
    <source>
        <dbReference type="Proteomes" id="UP001652445"/>
    </source>
</evidence>
<dbReference type="CDD" id="cd00077">
    <property type="entry name" value="HDc"/>
    <property type="match status" value="1"/>
</dbReference>
<dbReference type="EMBL" id="JAOQIO010000116">
    <property type="protein sequence ID" value="MCU6797350.1"/>
    <property type="molecule type" value="Genomic_DNA"/>
</dbReference>
<protein>
    <submittedName>
        <fullName evidence="2">HD-GYP domain-containing protein</fullName>
    </submittedName>
</protein>
<sequence>MFKGRRINKNIYTSQSALLLPASTLLNEKSSRLLSQHCIHLSPEDLEPALDEMEQIMDQSVMEVKQIFSEIEHSGNIPFEKIKQTILPTLCDLSKDFGIIGFMLTIQRVDDYTYRHSAGVAMMAAMIGRWMKLPEDEIPRLAMAGMLHDVGKLFISPTILQKPGRLLSEEYEQMKLHPELGYACLMRQPEVDERAALVALQHHEREDGSGYPLGIKGSEMDPWSKIVAVADVFHAMTSKRAYREELPLYEVLRNMWVHAYGAMDPLVVHSFMEKLMIYLIGCEVVLSDGQLGKIVMLNDKNPVNPLVEVEGGFIDLSQEPSLYIEKLFKVETESEE</sequence>
<comment type="caution">
    <text evidence="2">The sequence shown here is derived from an EMBL/GenBank/DDBJ whole genome shotgun (WGS) entry which is preliminary data.</text>
</comment>
<dbReference type="PANTHER" id="PTHR43155">
    <property type="entry name" value="CYCLIC DI-GMP PHOSPHODIESTERASE PA4108-RELATED"/>
    <property type="match status" value="1"/>
</dbReference>
<dbReference type="PROSITE" id="PS51832">
    <property type="entry name" value="HD_GYP"/>
    <property type="match status" value="1"/>
</dbReference>
<dbReference type="SUPFAM" id="SSF109604">
    <property type="entry name" value="HD-domain/PDEase-like"/>
    <property type="match status" value="1"/>
</dbReference>
<accession>A0ABT2URS3</accession>